<dbReference type="OrthoDB" id="5526694at2"/>
<dbReference type="Proteomes" id="UP000064967">
    <property type="component" value="Chromosome"/>
</dbReference>
<name>A0A0K1PMC7_9BACT</name>
<dbReference type="AlphaFoldDB" id="A0A0K1PMC7"/>
<dbReference type="EMBL" id="CP012333">
    <property type="protein sequence ID" value="AKU94244.1"/>
    <property type="molecule type" value="Genomic_DNA"/>
</dbReference>
<reference evidence="1 2" key="1">
    <citation type="submission" date="2015-08" db="EMBL/GenBank/DDBJ databases">
        <authorList>
            <person name="Babu N.S."/>
            <person name="Beckwith C.J."/>
            <person name="Beseler K.G."/>
            <person name="Brison A."/>
            <person name="Carone J.V."/>
            <person name="Caskin T.P."/>
            <person name="Diamond M."/>
            <person name="Durham M.E."/>
            <person name="Foxe J.M."/>
            <person name="Go M."/>
            <person name="Henderson B.A."/>
            <person name="Jones I.B."/>
            <person name="McGettigan J.A."/>
            <person name="Micheletti S.J."/>
            <person name="Nasrallah M.E."/>
            <person name="Ortiz D."/>
            <person name="Piller C.R."/>
            <person name="Privatt S.R."/>
            <person name="Schneider S.L."/>
            <person name="Sharp S."/>
            <person name="Smith T.C."/>
            <person name="Stanton J.D."/>
            <person name="Ullery H.E."/>
            <person name="Wilson R.J."/>
            <person name="Serrano M.G."/>
            <person name="Buck G."/>
            <person name="Lee V."/>
            <person name="Wang Y."/>
            <person name="Carvalho R."/>
            <person name="Voegtly L."/>
            <person name="Shi R."/>
            <person name="Duckworth R."/>
            <person name="Johnson A."/>
            <person name="Loviza R."/>
            <person name="Walstead R."/>
            <person name="Shah Z."/>
            <person name="Kiflezghi M."/>
            <person name="Wade K."/>
            <person name="Ball S.L."/>
            <person name="Bradley K.W."/>
            <person name="Asai D.J."/>
            <person name="Bowman C.A."/>
            <person name="Russell D.A."/>
            <person name="Pope W.H."/>
            <person name="Jacobs-Sera D."/>
            <person name="Hendrix R.W."/>
            <person name="Hatfull G.F."/>
        </authorList>
    </citation>
    <scope>NUCLEOTIDE SEQUENCE [LARGE SCALE GENOMIC DNA]</scope>
    <source>
        <strain evidence="1 2">DSM 27648</strain>
    </source>
</reference>
<organism evidence="1 2">
    <name type="scientific">Labilithrix luteola</name>
    <dbReference type="NCBI Taxonomy" id="1391654"/>
    <lineage>
        <taxon>Bacteria</taxon>
        <taxon>Pseudomonadati</taxon>
        <taxon>Myxococcota</taxon>
        <taxon>Polyangia</taxon>
        <taxon>Polyangiales</taxon>
        <taxon>Labilitrichaceae</taxon>
        <taxon>Labilithrix</taxon>
    </lineage>
</organism>
<dbReference type="KEGG" id="llu:AKJ09_00908"/>
<dbReference type="InterPro" id="IPR011990">
    <property type="entry name" value="TPR-like_helical_dom_sf"/>
</dbReference>
<evidence type="ECO:0000313" key="2">
    <source>
        <dbReference type="Proteomes" id="UP000064967"/>
    </source>
</evidence>
<gene>
    <name evidence="1" type="ORF">AKJ09_00908</name>
</gene>
<protein>
    <recommendedName>
        <fullName evidence="3">Outer membrane lipoprotein BamD-like domain-containing protein</fullName>
    </recommendedName>
</protein>
<dbReference type="Gene3D" id="1.25.40.10">
    <property type="entry name" value="Tetratricopeptide repeat domain"/>
    <property type="match status" value="1"/>
</dbReference>
<evidence type="ECO:0000313" key="1">
    <source>
        <dbReference type="EMBL" id="AKU94244.1"/>
    </source>
</evidence>
<proteinExistence type="predicted"/>
<keyword evidence="2" id="KW-1185">Reference proteome</keyword>
<dbReference type="RefSeq" id="WP_146645870.1">
    <property type="nucleotide sequence ID" value="NZ_CP012333.1"/>
</dbReference>
<sequence>MTEGPKRLVDLDPGFARLVAASDVERPAQARIDEVLSQASVAAVAPRAISSRWLATGIAVGLAGLSAIAVGTMTTRSSSVAGTIEPAPHTMAAPGAVTSEAPAEAPVLTVSVEDLAAAPADRAPAARSKARATTVGMPAGLDVAPAGSTFDEELALVSAARSSLEKGDSGSTLRAVSTYHERFRDGLFAQEIEVIRIEALAASGESGRAREAAERFSASHPKSPYADRVRSLIGRLRH</sequence>
<accession>A0A0K1PMC7</accession>
<evidence type="ECO:0008006" key="3">
    <source>
        <dbReference type="Google" id="ProtNLM"/>
    </source>
</evidence>
<dbReference type="STRING" id="1391654.AKJ09_00908"/>